<dbReference type="InterPro" id="IPR050452">
    <property type="entry name" value="Metacaspase"/>
</dbReference>
<organism evidence="5 6">
    <name type="scientific">Gymnopilus dilepis</name>
    <dbReference type="NCBI Taxonomy" id="231916"/>
    <lineage>
        <taxon>Eukaryota</taxon>
        <taxon>Fungi</taxon>
        <taxon>Dikarya</taxon>
        <taxon>Basidiomycota</taxon>
        <taxon>Agaricomycotina</taxon>
        <taxon>Agaricomycetes</taxon>
        <taxon>Agaricomycetidae</taxon>
        <taxon>Agaricales</taxon>
        <taxon>Agaricineae</taxon>
        <taxon>Hymenogastraceae</taxon>
        <taxon>Gymnopilus</taxon>
    </lineage>
</organism>
<proteinExistence type="inferred from homology"/>
<evidence type="ECO:0000259" key="4">
    <source>
        <dbReference type="Pfam" id="PF00656"/>
    </source>
</evidence>
<dbReference type="GO" id="GO:0004197">
    <property type="term" value="F:cysteine-type endopeptidase activity"/>
    <property type="evidence" value="ECO:0007669"/>
    <property type="project" value="InterPro"/>
</dbReference>
<evidence type="ECO:0000256" key="1">
    <source>
        <dbReference type="ARBA" id="ARBA00009005"/>
    </source>
</evidence>
<dbReference type="InParanoid" id="A0A409Y4D9"/>
<dbReference type="InterPro" id="IPR029030">
    <property type="entry name" value="Caspase-like_dom_sf"/>
</dbReference>
<protein>
    <recommendedName>
        <fullName evidence="4">Peptidase C14 caspase domain-containing protein</fullName>
    </recommendedName>
</protein>
<evidence type="ECO:0000256" key="3">
    <source>
        <dbReference type="ARBA" id="ARBA00022807"/>
    </source>
</evidence>
<dbReference type="AlphaFoldDB" id="A0A409Y4D9"/>
<comment type="caution">
    <text evidence="5">The sequence shown here is derived from an EMBL/GenBank/DDBJ whole genome shotgun (WGS) entry which is preliminary data.</text>
</comment>
<dbReference type="GO" id="GO:0006915">
    <property type="term" value="P:apoptotic process"/>
    <property type="evidence" value="ECO:0007669"/>
    <property type="project" value="UniProtKB-KW"/>
</dbReference>
<dbReference type="Pfam" id="PF00656">
    <property type="entry name" value="Peptidase_C14"/>
    <property type="match status" value="1"/>
</dbReference>
<dbReference type="PANTHER" id="PTHR48104">
    <property type="entry name" value="METACASPASE-4"/>
    <property type="match status" value="1"/>
</dbReference>
<dbReference type="SUPFAM" id="SSF52129">
    <property type="entry name" value="Caspase-like"/>
    <property type="match status" value="1"/>
</dbReference>
<reference evidence="5 6" key="1">
    <citation type="journal article" date="2018" name="Evol. Lett.">
        <title>Horizontal gene cluster transfer increased hallucinogenic mushroom diversity.</title>
        <authorList>
            <person name="Reynolds H.T."/>
            <person name="Vijayakumar V."/>
            <person name="Gluck-Thaler E."/>
            <person name="Korotkin H.B."/>
            <person name="Matheny P.B."/>
            <person name="Slot J.C."/>
        </authorList>
    </citation>
    <scope>NUCLEOTIDE SEQUENCE [LARGE SCALE GENOMIC DNA]</scope>
    <source>
        <strain evidence="5 6">SRW20</strain>
    </source>
</reference>
<dbReference type="GO" id="GO:0006508">
    <property type="term" value="P:proteolysis"/>
    <property type="evidence" value="ECO:0007669"/>
    <property type="project" value="InterPro"/>
</dbReference>
<dbReference type="Proteomes" id="UP000284706">
    <property type="component" value="Unassembled WGS sequence"/>
</dbReference>
<dbReference type="OrthoDB" id="10255174at2759"/>
<feature type="domain" description="Peptidase C14 caspase" evidence="4">
    <location>
        <begin position="10"/>
        <end position="237"/>
    </location>
</feature>
<dbReference type="InterPro" id="IPR011600">
    <property type="entry name" value="Pept_C14_caspase"/>
</dbReference>
<dbReference type="Gene3D" id="3.40.50.1460">
    <property type="match status" value="1"/>
</dbReference>
<keyword evidence="3" id="KW-0788">Thiol protease</keyword>
<keyword evidence="3" id="KW-0645">Protease</keyword>
<comment type="similarity">
    <text evidence="1">Belongs to the peptidase C14B family.</text>
</comment>
<keyword evidence="6" id="KW-1185">Reference proteome</keyword>
<evidence type="ECO:0000313" key="5">
    <source>
        <dbReference type="EMBL" id="PPQ97869.1"/>
    </source>
</evidence>
<dbReference type="GO" id="GO:0005737">
    <property type="term" value="C:cytoplasm"/>
    <property type="evidence" value="ECO:0007669"/>
    <property type="project" value="TreeGrafter"/>
</dbReference>
<evidence type="ECO:0000256" key="2">
    <source>
        <dbReference type="ARBA" id="ARBA00022703"/>
    </source>
</evidence>
<gene>
    <name evidence="5" type="ORF">CVT26_013038</name>
</gene>
<dbReference type="PANTHER" id="PTHR48104:SF30">
    <property type="entry name" value="METACASPASE-1"/>
    <property type="match status" value="1"/>
</dbReference>
<evidence type="ECO:0000313" key="6">
    <source>
        <dbReference type="Proteomes" id="UP000284706"/>
    </source>
</evidence>
<keyword evidence="3" id="KW-0378">Hydrolase</keyword>
<keyword evidence="2" id="KW-0053">Apoptosis</keyword>
<sequence>MVKRSNTGIFALIIGIDRYQAKQIQSLRGAVADARAVRSYLVDSLNTPEDHIVVLENQSASRAAILEELRRLANNSDIRPGDPILIYFAGHGSQATAPHGWDAGGLYGYIQLILPYDSYCGPKGQETQPIADRTLGACLDNIAAGKGNNIFVILDSCHSASGTRSEEGGSSYELVRSTRHPQHFPLEEGPLNAEDLFSRTSSESHVLLSACGSSGQAWERDGRGVFTTALLDLLSNTPLKELRYCDIAMRLDTGNRQFPHCEGLNQDKVIFTLTSVPPFSEPFAIHRTRIQNGSPIKFVINAGSAHGFGRGDEFEIYADDQEVEPEGTLIVKDVWSYFSVLEPTITYPSNLSGHSIAKPVKPKQLPPVRVYCTEDVMVARLVPLVECPSVAIVATPDDAQVDIAPNGDSHVSISLHNFPAHGINPVIASHVEVKDLSRVLATLQPHLCELAQTSQHDDLTPHVHADLHRLQMSAQCFPDAPSAELNSHYIVPSQSGLYHVEHDSPYGIRIRNESMYKLFPLIQLFTMGPYFHIHTLYRSPCGPAGLDAPLPPGRALTLGYGAGGSAPLVIPLSACGVISIIKVSLYTRPLDPRYDQDSFRNWKVKAMSDALNEPWATILLPIASSPAPPRTGSDPLRGPVSEYQIGPSVQAISKPYESRVLVPYYEQNKGVYLEPAAPISKQLGWLGICKTRWSIACARFESLSRNLWL</sequence>
<name>A0A409Y4D9_9AGAR</name>
<dbReference type="EMBL" id="NHYE01001178">
    <property type="protein sequence ID" value="PPQ97869.1"/>
    <property type="molecule type" value="Genomic_DNA"/>
</dbReference>
<accession>A0A409Y4D9</accession>